<dbReference type="PANTHER" id="PTHR35391">
    <property type="entry name" value="C2H2-TYPE DOMAIN-CONTAINING PROTEIN-RELATED"/>
    <property type="match status" value="1"/>
</dbReference>
<organism evidence="1 2">
    <name type="scientific">Penicillium polonicum</name>
    <dbReference type="NCBI Taxonomy" id="60169"/>
    <lineage>
        <taxon>Eukaryota</taxon>
        <taxon>Fungi</taxon>
        <taxon>Dikarya</taxon>
        <taxon>Ascomycota</taxon>
        <taxon>Pezizomycotina</taxon>
        <taxon>Eurotiomycetes</taxon>
        <taxon>Eurotiomycetidae</taxon>
        <taxon>Eurotiales</taxon>
        <taxon>Aspergillaceae</taxon>
        <taxon>Penicillium</taxon>
    </lineage>
</organism>
<dbReference type="AlphaFoldDB" id="A0A1V6NC22"/>
<dbReference type="PANTHER" id="PTHR35391:SF7">
    <property type="entry name" value="C2H2-TYPE DOMAIN-CONTAINING PROTEIN"/>
    <property type="match status" value="1"/>
</dbReference>
<comment type="caution">
    <text evidence="1">The sequence shown here is derived from an EMBL/GenBank/DDBJ whole genome shotgun (WGS) entry which is preliminary data.</text>
</comment>
<accession>A0A1V6NC22</accession>
<dbReference type="STRING" id="60169.A0A1V6NC22"/>
<keyword evidence="2" id="KW-1185">Reference proteome</keyword>
<evidence type="ECO:0000313" key="1">
    <source>
        <dbReference type="EMBL" id="OQD62112.1"/>
    </source>
</evidence>
<reference evidence="2" key="1">
    <citation type="journal article" date="2017" name="Nat. Microbiol.">
        <title>Global analysis of biosynthetic gene clusters reveals vast potential of secondary metabolite production in Penicillium species.</title>
        <authorList>
            <person name="Nielsen J.C."/>
            <person name="Grijseels S."/>
            <person name="Prigent S."/>
            <person name="Ji B."/>
            <person name="Dainat J."/>
            <person name="Nielsen K.F."/>
            <person name="Frisvad J.C."/>
            <person name="Workman M."/>
            <person name="Nielsen J."/>
        </authorList>
    </citation>
    <scope>NUCLEOTIDE SEQUENCE [LARGE SCALE GENOMIC DNA]</scope>
    <source>
        <strain evidence="2">IBT 4502</strain>
    </source>
</reference>
<sequence length="281" mass="32155">MEVSAWSHSVLSKFDDILLLPALAEHENDVSKRKWIDERGRIRIWTTNTGAHHRGDSSLDYRLRDAPVIKNQTIKILQRLQQLFETLEEVLNEDGGETTTEEEEALRLLQDQLDEDKNIADLEFNESEVSHIFKTVIETITQLYQISMAISPLSDHDRLRETENLDYVLEAIHKQKSILSKVFLTSTSRDPAIQQIYLRYNGTQCILPVPKVSGMKGMMAIGEIRATAGEFFSVTDLNRVKLIFEGSYLNDDTNFPPKGWFEHSQPITCLIMDVLPPPRGD</sequence>
<proteinExistence type="predicted"/>
<protein>
    <submittedName>
        <fullName evidence="1">Uncharacterized protein</fullName>
    </submittedName>
</protein>
<dbReference type="OrthoDB" id="4351342at2759"/>
<dbReference type="EMBL" id="MDYM01000013">
    <property type="protein sequence ID" value="OQD62112.1"/>
    <property type="molecule type" value="Genomic_DNA"/>
</dbReference>
<evidence type="ECO:0000313" key="2">
    <source>
        <dbReference type="Proteomes" id="UP000191408"/>
    </source>
</evidence>
<gene>
    <name evidence="1" type="ORF">PENPOL_c013G04027</name>
</gene>
<name>A0A1V6NC22_PENPO</name>
<dbReference type="Proteomes" id="UP000191408">
    <property type="component" value="Unassembled WGS sequence"/>
</dbReference>